<proteinExistence type="predicted"/>
<keyword evidence="2" id="KW-0812">Transmembrane</keyword>
<organism evidence="3 4">
    <name type="scientific">Naganishia liquefaciens</name>
    <dbReference type="NCBI Taxonomy" id="104408"/>
    <lineage>
        <taxon>Eukaryota</taxon>
        <taxon>Fungi</taxon>
        <taxon>Dikarya</taxon>
        <taxon>Basidiomycota</taxon>
        <taxon>Agaricomycotina</taxon>
        <taxon>Tremellomycetes</taxon>
        <taxon>Filobasidiales</taxon>
        <taxon>Filobasidiaceae</taxon>
        <taxon>Naganishia</taxon>
    </lineage>
</organism>
<comment type="caution">
    <text evidence="3">The sequence shown here is derived from an EMBL/GenBank/DDBJ whole genome shotgun (WGS) entry which is preliminary data.</text>
</comment>
<keyword evidence="4" id="KW-1185">Reference proteome</keyword>
<feature type="compositionally biased region" description="Low complexity" evidence="1">
    <location>
        <begin position="264"/>
        <end position="275"/>
    </location>
</feature>
<evidence type="ECO:0000256" key="1">
    <source>
        <dbReference type="SAM" id="MobiDB-lite"/>
    </source>
</evidence>
<feature type="compositionally biased region" description="Polar residues" evidence="1">
    <location>
        <begin position="320"/>
        <end position="348"/>
    </location>
</feature>
<dbReference type="PANTHER" id="PTHR28062:SF1">
    <property type="entry name" value="TRANSMEMBRANE PROTEIN"/>
    <property type="match status" value="1"/>
</dbReference>
<protein>
    <recommendedName>
        <fullName evidence="5">Mitochondrial K+-H+ exchange-related-domain-containing protein</fullName>
    </recommendedName>
</protein>
<reference evidence="3" key="1">
    <citation type="submission" date="2020-07" db="EMBL/GenBank/DDBJ databases">
        <title>Draft Genome Sequence of a Deep-Sea Yeast, Naganishia (Cryptococcus) liquefaciens strain N6.</title>
        <authorList>
            <person name="Han Y.W."/>
            <person name="Kajitani R."/>
            <person name="Morimoto H."/>
            <person name="Parhat M."/>
            <person name="Tsubouchi H."/>
            <person name="Bakenova O."/>
            <person name="Ogata M."/>
            <person name="Argunhan B."/>
            <person name="Aoki R."/>
            <person name="Kajiwara S."/>
            <person name="Itoh T."/>
            <person name="Iwasaki H."/>
        </authorList>
    </citation>
    <scope>NUCLEOTIDE SEQUENCE</scope>
    <source>
        <strain evidence="3">N6</strain>
    </source>
</reference>
<dbReference type="GO" id="GO:1902600">
    <property type="term" value="P:proton transmembrane transport"/>
    <property type="evidence" value="ECO:0007669"/>
    <property type="project" value="TreeGrafter"/>
</dbReference>
<dbReference type="EMBL" id="BLZA01000018">
    <property type="protein sequence ID" value="GHJ86368.1"/>
    <property type="molecule type" value="Genomic_DNA"/>
</dbReference>
<accession>A0A8H3TSL4</accession>
<feature type="compositionally biased region" description="Polar residues" evidence="1">
    <location>
        <begin position="287"/>
        <end position="310"/>
    </location>
</feature>
<feature type="transmembrane region" description="Helical" evidence="2">
    <location>
        <begin position="177"/>
        <end position="197"/>
    </location>
</feature>
<keyword evidence="2" id="KW-0472">Membrane</keyword>
<dbReference type="AlphaFoldDB" id="A0A8H3TSL4"/>
<evidence type="ECO:0008006" key="5">
    <source>
        <dbReference type="Google" id="ProtNLM"/>
    </source>
</evidence>
<evidence type="ECO:0000313" key="3">
    <source>
        <dbReference type="EMBL" id="GHJ86368.1"/>
    </source>
</evidence>
<dbReference type="InterPro" id="IPR018786">
    <property type="entry name" value="Mit_KHE1"/>
</dbReference>
<sequence>MSRLRVTRALHSASSAAPPLRIFALPLAPAPHDPRTPLLYWHISQHTPPSAHSTQTELNVRDPASWVPYGINKASAFWLSWGEPPKVATQGKVEWSERVKGWKYWVWKNGERLMDKIEYEEWGLKSINPAIPAFPKDSSDRKIPLLFPANHPLITASGLPNLLQAHLAHRIPYHKSLLIRSLILLPLTLPVAALPIIPNLPGFYVAFRAYSHWKALQGARFLDTAIRQGQVIVEPDQALAGCLVAPGNPNSPSDGINHSEETAPDATATPSAPASHGMTLPGETTIEKATTVSNLTHGTDSTRPLRSTSDGIAHEKDQVSPDTTATPHSLIHPSQRTSSTPEKTATRNTSAAILTRATPITTAEPIAPSEAEQKLFLPLANVPWLVRAFDFTPSEVVDVTRAVMQARQRWERALKARKEGKQV</sequence>
<name>A0A8H3TSL4_9TREE</name>
<evidence type="ECO:0000313" key="4">
    <source>
        <dbReference type="Proteomes" id="UP000620104"/>
    </source>
</evidence>
<dbReference type="PANTHER" id="PTHR28062">
    <property type="entry name" value="K+-H+ EXCHANGE-LIKE PROTEIN"/>
    <property type="match status" value="1"/>
</dbReference>
<dbReference type="GO" id="GO:0006813">
    <property type="term" value="P:potassium ion transport"/>
    <property type="evidence" value="ECO:0007669"/>
    <property type="project" value="TreeGrafter"/>
</dbReference>
<dbReference type="Pfam" id="PF10173">
    <property type="entry name" value="Mit_KHE1"/>
    <property type="match status" value="1"/>
</dbReference>
<feature type="region of interest" description="Disordered" evidence="1">
    <location>
        <begin position="243"/>
        <end position="348"/>
    </location>
</feature>
<gene>
    <name evidence="3" type="ORF">NliqN6_2770</name>
</gene>
<dbReference type="OrthoDB" id="5562676at2759"/>
<keyword evidence="2" id="KW-1133">Transmembrane helix</keyword>
<dbReference type="GO" id="GO:0005743">
    <property type="term" value="C:mitochondrial inner membrane"/>
    <property type="evidence" value="ECO:0007669"/>
    <property type="project" value="TreeGrafter"/>
</dbReference>
<dbReference type="Proteomes" id="UP000620104">
    <property type="component" value="Unassembled WGS sequence"/>
</dbReference>
<evidence type="ECO:0000256" key="2">
    <source>
        <dbReference type="SAM" id="Phobius"/>
    </source>
</evidence>